<dbReference type="InterPro" id="IPR027417">
    <property type="entry name" value="P-loop_NTPase"/>
</dbReference>
<keyword evidence="3 5" id="KW-0067">ATP-binding</keyword>
<dbReference type="PANTHER" id="PTHR42788">
    <property type="entry name" value="TAURINE IMPORT ATP-BINDING PROTEIN-RELATED"/>
    <property type="match status" value="1"/>
</dbReference>
<accession>A0A928KQW7</accession>
<keyword evidence="2" id="KW-0547">Nucleotide-binding</keyword>
<reference evidence="5" key="1">
    <citation type="submission" date="2019-04" db="EMBL/GenBank/DDBJ databases">
        <title>Evolution of Biomass-Degrading Anaerobic Consortia Revealed by Metagenomics.</title>
        <authorList>
            <person name="Peng X."/>
        </authorList>
    </citation>
    <scope>NUCLEOTIDE SEQUENCE</scope>
    <source>
        <strain evidence="5">SIG551</strain>
    </source>
</reference>
<proteinExistence type="predicted"/>
<dbReference type="InterPro" id="IPR050166">
    <property type="entry name" value="ABC_transporter_ATP-bind"/>
</dbReference>
<dbReference type="SMART" id="SM00382">
    <property type="entry name" value="AAA"/>
    <property type="match status" value="1"/>
</dbReference>
<comment type="caution">
    <text evidence="5">The sequence shown here is derived from an EMBL/GenBank/DDBJ whole genome shotgun (WGS) entry which is preliminary data.</text>
</comment>
<dbReference type="InterPro" id="IPR003439">
    <property type="entry name" value="ABC_transporter-like_ATP-bd"/>
</dbReference>
<name>A0A928KQW7_9FIRM</name>
<protein>
    <submittedName>
        <fullName evidence="5">ABC transporter ATP-binding protein</fullName>
    </submittedName>
</protein>
<dbReference type="GO" id="GO:0005524">
    <property type="term" value="F:ATP binding"/>
    <property type="evidence" value="ECO:0007669"/>
    <property type="project" value="UniProtKB-KW"/>
</dbReference>
<gene>
    <name evidence="5" type="ORF">E7512_02800</name>
</gene>
<evidence type="ECO:0000313" key="6">
    <source>
        <dbReference type="Proteomes" id="UP000754750"/>
    </source>
</evidence>
<dbReference type="InterPro" id="IPR017871">
    <property type="entry name" value="ABC_transporter-like_CS"/>
</dbReference>
<dbReference type="Pfam" id="PF00005">
    <property type="entry name" value="ABC_tran"/>
    <property type="match status" value="1"/>
</dbReference>
<dbReference type="Proteomes" id="UP000754750">
    <property type="component" value="Unassembled WGS sequence"/>
</dbReference>
<dbReference type="EMBL" id="SVNY01000001">
    <property type="protein sequence ID" value="MBE6832504.1"/>
    <property type="molecule type" value="Genomic_DNA"/>
</dbReference>
<evidence type="ECO:0000256" key="3">
    <source>
        <dbReference type="ARBA" id="ARBA00022840"/>
    </source>
</evidence>
<dbReference type="SUPFAM" id="SSF52540">
    <property type="entry name" value="P-loop containing nucleoside triphosphate hydrolases"/>
    <property type="match status" value="1"/>
</dbReference>
<evidence type="ECO:0000259" key="4">
    <source>
        <dbReference type="PROSITE" id="PS50893"/>
    </source>
</evidence>
<dbReference type="PROSITE" id="PS50893">
    <property type="entry name" value="ABC_TRANSPORTER_2"/>
    <property type="match status" value="1"/>
</dbReference>
<evidence type="ECO:0000256" key="1">
    <source>
        <dbReference type="ARBA" id="ARBA00022448"/>
    </source>
</evidence>
<dbReference type="PANTHER" id="PTHR42788:SF13">
    <property type="entry name" value="ALIPHATIC SULFONATES IMPORT ATP-BINDING PROTEIN SSUB"/>
    <property type="match status" value="1"/>
</dbReference>
<dbReference type="GO" id="GO:0016887">
    <property type="term" value="F:ATP hydrolysis activity"/>
    <property type="evidence" value="ECO:0007669"/>
    <property type="project" value="InterPro"/>
</dbReference>
<evidence type="ECO:0000256" key="2">
    <source>
        <dbReference type="ARBA" id="ARBA00022741"/>
    </source>
</evidence>
<evidence type="ECO:0000313" key="5">
    <source>
        <dbReference type="EMBL" id="MBE6832504.1"/>
    </source>
</evidence>
<keyword evidence="1" id="KW-0813">Transport</keyword>
<sequence length="203" mass="22409">MKLEHLNQAYGERAVLRDFSLELPDSGTVCLFGPSGCGKTTLLNCLAGILTPQGGTITGLSGKRISYVFQESRLLPWATVLENVELVLPPNHTQTALEWISRAGLLPYAGQYPRKLSGGQRQRVSFARALAYGGDVLLLDEPFHALDRAAAQEMSALLQQSFPESLKILVTHSREEAERLSDRIYFLEGPPLRVVSCREQTAR</sequence>
<feature type="domain" description="ABC transporter" evidence="4">
    <location>
        <begin position="1"/>
        <end position="203"/>
    </location>
</feature>
<organism evidence="5 6">
    <name type="scientific">Faecalispora sporosphaeroides</name>
    <dbReference type="NCBI Taxonomy" id="1549"/>
    <lineage>
        <taxon>Bacteria</taxon>
        <taxon>Bacillati</taxon>
        <taxon>Bacillota</taxon>
        <taxon>Clostridia</taxon>
        <taxon>Eubacteriales</taxon>
        <taxon>Oscillospiraceae</taxon>
        <taxon>Faecalispora</taxon>
    </lineage>
</organism>
<dbReference type="RefSeq" id="WP_020074163.1">
    <property type="nucleotide sequence ID" value="NZ_JBKWRC010000005.1"/>
</dbReference>
<dbReference type="AlphaFoldDB" id="A0A928KQW7"/>
<dbReference type="Gene3D" id="3.40.50.300">
    <property type="entry name" value="P-loop containing nucleotide triphosphate hydrolases"/>
    <property type="match status" value="1"/>
</dbReference>
<dbReference type="PROSITE" id="PS00211">
    <property type="entry name" value="ABC_TRANSPORTER_1"/>
    <property type="match status" value="1"/>
</dbReference>
<dbReference type="InterPro" id="IPR003593">
    <property type="entry name" value="AAA+_ATPase"/>
</dbReference>